<dbReference type="PANTHER" id="PTHR43133:SF63">
    <property type="entry name" value="RNA POLYMERASE SIGMA FACTOR FECI-RELATED"/>
    <property type="match status" value="1"/>
</dbReference>
<accession>A0ABV8T520</accession>
<feature type="domain" description="RNA polymerase sigma-70 region 2" evidence="6">
    <location>
        <begin position="19"/>
        <end position="80"/>
    </location>
</feature>
<dbReference type="SUPFAM" id="SSF88946">
    <property type="entry name" value="Sigma2 domain of RNA polymerase sigma factors"/>
    <property type="match status" value="1"/>
</dbReference>
<dbReference type="EMBL" id="JBHSDU010000015">
    <property type="protein sequence ID" value="MFC4314033.1"/>
    <property type="molecule type" value="Genomic_DNA"/>
</dbReference>
<dbReference type="InterPro" id="IPR014284">
    <property type="entry name" value="RNA_pol_sigma-70_dom"/>
</dbReference>
<keyword evidence="2" id="KW-0805">Transcription regulation</keyword>
<dbReference type="SUPFAM" id="SSF88659">
    <property type="entry name" value="Sigma3 and sigma4 domains of RNA polymerase sigma factors"/>
    <property type="match status" value="1"/>
</dbReference>
<comment type="similarity">
    <text evidence="1">Belongs to the sigma-70 factor family. ECF subfamily.</text>
</comment>
<dbReference type="NCBIfam" id="TIGR02937">
    <property type="entry name" value="sigma70-ECF"/>
    <property type="match status" value="1"/>
</dbReference>
<evidence type="ECO:0000256" key="5">
    <source>
        <dbReference type="SAM" id="MobiDB-lite"/>
    </source>
</evidence>
<evidence type="ECO:0000256" key="4">
    <source>
        <dbReference type="ARBA" id="ARBA00023163"/>
    </source>
</evidence>
<proteinExistence type="inferred from homology"/>
<name>A0ABV8T520_9GAMM</name>
<dbReference type="Gene3D" id="1.10.1740.10">
    <property type="match status" value="1"/>
</dbReference>
<evidence type="ECO:0000313" key="9">
    <source>
        <dbReference type="Proteomes" id="UP001595904"/>
    </source>
</evidence>
<dbReference type="Pfam" id="PF04542">
    <property type="entry name" value="Sigma70_r2"/>
    <property type="match status" value="1"/>
</dbReference>
<evidence type="ECO:0000256" key="1">
    <source>
        <dbReference type="ARBA" id="ARBA00010641"/>
    </source>
</evidence>
<dbReference type="InterPro" id="IPR013249">
    <property type="entry name" value="RNA_pol_sigma70_r4_t2"/>
</dbReference>
<feature type="region of interest" description="Disordered" evidence="5">
    <location>
        <begin position="173"/>
        <end position="198"/>
    </location>
</feature>
<feature type="compositionally biased region" description="Polar residues" evidence="5">
    <location>
        <begin position="173"/>
        <end position="184"/>
    </location>
</feature>
<dbReference type="PANTHER" id="PTHR43133">
    <property type="entry name" value="RNA POLYMERASE ECF-TYPE SIGMA FACTO"/>
    <property type="match status" value="1"/>
</dbReference>
<dbReference type="RefSeq" id="WP_380604882.1">
    <property type="nucleotide sequence ID" value="NZ_JBHSDU010000015.1"/>
</dbReference>
<protein>
    <submittedName>
        <fullName evidence="8">RNA polymerase sigma factor</fullName>
    </submittedName>
</protein>
<gene>
    <name evidence="8" type="ORF">ACFPN2_33470</name>
</gene>
<sequence length="198" mass="22526">MTVSDPERTRWFLRNILPHEPALRAWLGRKQRSGINVDDIVQEAYTILASQPAYQTIRHPRGYLFQIAHSLVVRHIRRARIVDIQAVDDLDQWDTAGAAPSLEQGAIARDELRYLAETIAVMPEKTREAFILRRVRGLSHRDIAQQMKISERTVEKHIARGLQLLAERFTRGVTDSPTSDSQLQGAARDGITGNKSKR</sequence>
<comment type="caution">
    <text evidence="8">The sequence shown here is derived from an EMBL/GenBank/DDBJ whole genome shotgun (WGS) entry which is preliminary data.</text>
</comment>
<evidence type="ECO:0000259" key="7">
    <source>
        <dbReference type="Pfam" id="PF08281"/>
    </source>
</evidence>
<dbReference type="Pfam" id="PF08281">
    <property type="entry name" value="Sigma70_r4_2"/>
    <property type="match status" value="1"/>
</dbReference>
<dbReference type="InterPro" id="IPR007627">
    <property type="entry name" value="RNA_pol_sigma70_r2"/>
</dbReference>
<dbReference type="InterPro" id="IPR036388">
    <property type="entry name" value="WH-like_DNA-bd_sf"/>
</dbReference>
<dbReference type="InterPro" id="IPR039425">
    <property type="entry name" value="RNA_pol_sigma-70-like"/>
</dbReference>
<dbReference type="InterPro" id="IPR013325">
    <property type="entry name" value="RNA_pol_sigma_r2"/>
</dbReference>
<dbReference type="CDD" id="cd06171">
    <property type="entry name" value="Sigma70_r4"/>
    <property type="match status" value="1"/>
</dbReference>
<dbReference type="Gene3D" id="1.10.10.10">
    <property type="entry name" value="Winged helix-like DNA-binding domain superfamily/Winged helix DNA-binding domain"/>
    <property type="match status" value="1"/>
</dbReference>
<evidence type="ECO:0000259" key="6">
    <source>
        <dbReference type="Pfam" id="PF04542"/>
    </source>
</evidence>
<evidence type="ECO:0000256" key="3">
    <source>
        <dbReference type="ARBA" id="ARBA00023082"/>
    </source>
</evidence>
<keyword evidence="3" id="KW-0731">Sigma factor</keyword>
<dbReference type="InterPro" id="IPR013324">
    <property type="entry name" value="RNA_pol_sigma_r3/r4-like"/>
</dbReference>
<dbReference type="Proteomes" id="UP001595904">
    <property type="component" value="Unassembled WGS sequence"/>
</dbReference>
<evidence type="ECO:0000256" key="2">
    <source>
        <dbReference type="ARBA" id="ARBA00023015"/>
    </source>
</evidence>
<feature type="domain" description="RNA polymerase sigma factor 70 region 4 type 2" evidence="7">
    <location>
        <begin position="113"/>
        <end position="165"/>
    </location>
</feature>
<reference evidence="9" key="1">
    <citation type="journal article" date="2019" name="Int. J. Syst. Evol. Microbiol.">
        <title>The Global Catalogue of Microorganisms (GCM) 10K type strain sequencing project: providing services to taxonomists for standard genome sequencing and annotation.</title>
        <authorList>
            <consortium name="The Broad Institute Genomics Platform"/>
            <consortium name="The Broad Institute Genome Sequencing Center for Infectious Disease"/>
            <person name="Wu L."/>
            <person name="Ma J."/>
        </authorList>
    </citation>
    <scope>NUCLEOTIDE SEQUENCE [LARGE SCALE GENOMIC DNA]</scope>
    <source>
        <strain evidence="9">CGMCC 1.10759</strain>
    </source>
</reference>
<organism evidence="8 9">
    <name type="scientific">Steroidobacter flavus</name>
    <dbReference type="NCBI Taxonomy" id="1842136"/>
    <lineage>
        <taxon>Bacteria</taxon>
        <taxon>Pseudomonadati</taxon>
        <taxon>Pseudomonadota</taxon>
        <taxon>Gammaproteobacteria</taxon>
        <taxon>Steroidobacterales</taxon>
        <taxon>Steroidobacteraceae</taxon>
        <taxon>Steroidobacter</taxon>
    </lineage>
</organism>
<keyword evidence="9" id="KW-1185">Reference proteome</keyword>
<keyword evidence="4" id="KW-0804">Transcription</keyword>
<evidence type="ECO:0000313" key="8">
    <source>
        <dbReference type="EMBL" id="MFC4314033.1"/>
    </source>
</evidence>